<dbReference type="EMBL" id="WWCU01000026">
    <property type="protein sequence ID" value="MYN09693.1"/>
    <property type="molecule type" value="Genomic_DNA"/>
</dbReference>
<feature type="domain" description="HPt" evidence="26">
    <location>
        <begin position="870"/>
        <end position="964"/>
    </location>
</feature>
<accession>A0A7X4HEC5</accession>
<evidence type="ECO:0000313" key="28">
    <source>
        <dbReference type="Proteomes" id="UP000450676"/>
    </source>
</evidence>
<dbReference type="InterPro" id="IPR036890">
    <property type="entry name" value="HATPase_C_sf"/>
</dbReference>
<keyword evidence="7" id="KW-0812">Transmembrane</keyword>
<protein>
    <recommendedName>
        <fullName evidence="18">Sensory/regulatory protein RpfC</fullName>
        <ecNumber evidence="3">2.7.13.3</ecNumber>
    </recommendedName>
    <alternativeName>
        <fullName evidence="19">Virulence sensor protein BvgS</fullName>
    </alternativeName>
</protein>
<dbReference type="InterPro" id="IPR011006">
    <property type="entry name" value="CheY-like_superfamily"/>
</dbReference>
<dbReference type="Gene3D" id="3.30.565.10">
    <property type="entry name" value="Histidine kinase-like ATPase, C-terminal domain"/>
    <property type="match status" value="1"/>
</dbReference>
<proteinExistence type="predicted"/>
<keyword evidence="6" id="KW-0808">Transferase</keyword>
<feature type="domain" description="HAMP" evidence="25">
    <location>
        <begin position="175"/>
        <end position="228"/>
    </location>
</feature>
<evidence type="ECO:0000256" key="6">
    <source>
        <dbReference type="ARBA" id="ARBA00022679"/>
    </source>
</evidence>
<evidence type="ECO:0000259" key="24">
    <source>
        <dbReference type="PROSITE" id="PS50110"/>
    </source>
</evidence>
<keyword evidence="11" id="KW-0067">ATP-binding</keyword>
<dbReference type="InterPro" id="IPR005467">
    <property type="entry name" value="His_kinase_dom"/>
</dbReference>
<keyword evidence="9" id="KW-0547">Nucleotide-binding</keyword>
<dbReference type="CDD" id="cd17546">
    <property type="entry name" value="REC_hyHK_CKI1_RcsC-like"/>
    <property type="match status" value="2"/>
</dbReference>
<evidence type="ECO:0000256" key="14">
    <source>
        <dbReference type="ARBA" id="ARBA00023026"/>
    </source>
</evidence>
<feature type="modified residue" description="4-aspartylphosphate" evidence="21">
    <location>
        <position position="744"/>
    </location>
</feature>
<dbReference type="InterPro" id="IPR003660">
    <property type="entry name" value="HAMP_dom"/>
</dbReference>
<keyword evidence="15" id="KW-0472">Membrane</keyword>
<dbReference type="Pfam" id="PF01627">
    <property type="entry name" value="Hpt"/>
    <property type="match status" value="1"/>
</dbReference>
<dbReference type="InterPro" id="IPR036097">
    <property type="entry name" value="HisK_dim/P_sf"/>
</dbReference>
<reference evidence="27 28" key="1">
    <citation type="submission" date="2019-12" db="EMBL/GenBank/DDBJ databases">
        <title>Novel species isolated from a subtropical stream in China.</title>
        <authorList>
            <person name="Lu H."/>
        </authorList>
    </citation>
    <scope>NUCLEOTIDE SEQUENCE [LARGE SCALE GENOMIC DNA]</scope>
    <source>
        <strain evidence="27 28">FT127W</strain>
    </source>
</reference>
<dbReference type="InterPro" id="IPR001789">
    <property type="entry name" value="Sig_transdc_resp-reg_receiver"/>
</dbReference>
<dbReference type="PRINTS" id="PR00344">
    <property type="entry name" value="BCTRLSENSOR"/>
</dbReference>
<evidence type="ECO:0000256" key="8">
    <source>
        <dbReference type="ARBA" id="ARBA00022729"/>
    </source>
</evidence>
<feature type="domain" description="Histidine kinase" evidence="23">
    <location>
        <begin position="285"/>
        <end position="508"/>
    </location>
</feature>
<evidence type="ECO:0000256" key="18">
    <source>
        <dbReference type="ARBA" id="ARBA00068150"/>
    </source>
</evidence>
<dbReference type="PROSITE" id="PS50894">
    <property type="entry name" value="HPT"/>
    <property type="match status" value="1"/>
</dbReference>
<dbReference type="Gene3D" id="1.20.120.160">
    <property type="entry name" value="HPT domain"/>
    <property type="match status" value="1"/>
</dbReference>
<comment type="subcellular location">
    <subcellularLocation>
        <location evidence="2">Cell membrane</location>
        <topology evidence="2">Multi-pass membrane protein</topology>
    </subcellularLocation>
</comment>
<keyword evidence="12" id="KW-1133">Transmembrane helix</keyword>
<evidence type="ECO:0000256" key="7">
    <source>
        <dbReference type="ARBA" id="ARBA00022692"/>
    </source>
</evidence>
<dbReference type="PANTHER" id="PTHR45339">
    <property type="entry name" value="HYBRID SIGNAL TRANSDUCTION HISTIDINE KINASE J"/>
    <property type="match status" value="1"/>
</dbReference>
<keyword evidence="4" id="KW-1003">Cell membrane</keyword>
<dbReference type="GO" id="GO:0005886">
    <property type="term" value="C:plasma membrane"/>
    <property type="evidence" value="ECO:0007669"/>
    <property type="project" value="UniProtKB-SubCell"/>
</dbReference>
<dbReference type="InterPro" id="IPR008207">
    <property type="entry name" value="Sig_transdc_His_kin_Hpt_dom"/>
</dbReference>
<keyword evidence="5 21" id="KW-0597">Phosphoprotein</keyword>
<evidence type="ECO:0000256" key="4">
    <source>
        <dbReference type="ARBA" id="ARBA00022475"/>
    </source>
</evidence>
<evidence type="ECO:0000256" key="17">
    <source>
        <dbReference type="ARBA" id="ARBA00064003"/>
    </source>
</evidence>
<dbReference type="SMART" id="SM00448">
    <property type="entry name" value="REC"/>
    <property type="match status" value="2"/>
</dbReference>
<dbReference type="EC" id="2.7.13.3" evidence="3"/>
<dbReference type="InterPro" id="IPR003594">
    <property type="entry name" value="HATPase_dom"/>
</dbReference>
<dbReference type="GO" id="GO:0000155">
    <property type="term" value="F:phosphorelay sensor kinase activity"/>
    <property type="evidence" value="ECO:0007669"/>
    <property type="project" value="InterPro"/>
</dbReference>
<dbReference type="AlphaFoldDB" id="A0A7X4HEC5"/>
<dbReference type="SMART" id="SM00388">
    <property type="entry name" value="HisKA"/>
    <property type="match status" value="1"/>
</dbReference>
<dbReference type="Gene3D" id="3.40.50.2300">
    <property type="match status" value="2"/>
</dbReference>
<evidence type="ECO:0000256" key="20">
    <source>
        <dbReference type="PROSITE-ProRule" id="PRU00110"/>
    </source>
</evidence>
<evidence type="ECO:0000256" key="1">
    <source>
        <dbReference type="ARBA" id="ARBA00000085"/>
    </source>
</evidence>
<feature type="domain" description="Response regulatory" evidence="24">
    <location>
        <begin position="529"/>
        <end position="651"/>
    </location>
</feature>
<evidence type="ECO:0000256" key="3">
    <source>
        <dbReference type="ARBA" id="ARBA00012438"/>
    </source>
</evidence>
<evidence type="ECO:0000259" key="23">
    <source>
        <dbReference type="PROSITE" id="PS50109"/>
    </source>
</evidence>
<dbReference type="GO" id="GO:0005524">
    <property type="term" value="F:ATP binding"/>
    <property type="evidence" value="ECO:0007669"/>
    <property type="project" value="UniProtKB-KW"/>
</dbReference>
<dbReference type="Gene3D" id="1.10.287.130">
    <property type="match status" value="1"/>
</dbReference>
<sequence>MRRFLLRAWREDILLRLATGILLAVVLTTAVYTTYAAHTLRAEAEQHLRERADHLASVLAQTLARPLFDINSTAVAGVVEAMQASPEVLDLRVLGPGGEELARLHAGRGVALDAIHVRRAVDFEYGKRNYPVGTLELAFSRQQVDLQLRRQITHTVVANLLLALAIVGSILLVGRKVIRPFADIQNALEKLTAGEADIKLSGIDRADQVGRLSKAVYSFRDTLARLGQAEHELRELNSHLELKIAERTAELTRAVQLASDSQKQLVKANQAAEAANVAKSEFLANMSHEIRTPMSAIIGMAYLALRTGLTPKQHDYVSKIHRAAMSLLAIINDILDFSKIEAGRLDVEHVPFFLDDVLANVASVTSQLAADKRLEYLFHVPPSIPRHLVGDPLRLEQVLINLVNNAVKFTPAGELEMTCMRRDAVPGEHTALLRFSVRDTGIGMTPEQMAKLFRAFSQANGSTTREYGGTGLGLSISQQLVRLMGGEITVESVPGQGSIFRFDLEFPLTAQPEYLEHAEVAPAALNGVRLLLVDDSPAALEILAESMRALPLRTETAASGAEALACIAAADKAGDPYRLVLSDWRMPDMDGVELARRVQQDAALKERPRIVLVTAFGREEVQREAEQAGVVGFLFKPIGQSALVDTLVSLLSPGFTQRGADRRSERDRRMGDRRHGQASAAEALPGQRYAARVLLVEDNAVNQQIGAELMATLGICVDMAGNGEQALEMLREAGPEGYALVLMDLEMPLLDGHAATRRLREDKDFDALPVVAMTAHALPDIRERCLAEGMQDYITKPIEPDRLYALLARWLGIARLAPAQPPAAETALAPGAAERYRAAGKPSAGAQFAIVPPVLEGFDTALGLHHVAGNAALYLQLLDSFRQSQAGTVAEVQAALERGDRDEARRISHTLRGVAGSLGATVLEREAAALDAFLAQDESMQDAAPQLAAMEQALTGARAALDRHFLSVPTAQQRFSHDGGPGSGPDPALALADAVAALRKLQSLLAEFSGDSTDCFDSARPALATLLSQSAMDRLAAYMAHYDFAAASQLLAAAANQLDPE</sequence>
<keyword evidence="8" id="KW-0732">Signal</keyword>
<evidence type="ECO:0000256" key="21">
    <source>
        <dbReference type="PROSITE-ProRule" id="PRU00169"/>
    </source>
</evidence>
<evidence type="ECO:0000256" key="12">
    <source>
        <dbReference type="ARBA" id="ARBA00022989"/>
    </source>
</evidence>
<dbReference type="Gene3D" id="6.10.340.10">
    <property type="match status" value="1"/>
</dbReference>
<dbReference type="PROSITE" id="PS50109">
    <property type="entry name" value="HIS_KIN"/>
    <property type="match status" value="1"/>
</dbReference>
<feature type="modified residue" description="4-aspartylphosphate" evidence="21">
    <location>
        <position position="583"/>
    </location>
</feature>
<dbReference type="SUPFAM" id="SSF158472">
    <property type="entry name" value="HAMP domain-like"/>
    <property type="match status" value="1"/>
</dbReference>
<dbReference type="PROSITE" id="PS50110">
    <property type="entry name" value="RESPONSE_REGULATORY"/>
    <property type="match status" value="2"/>
</dbReference>
<dbReference type="SUPFAM" id="SSF47384">
    <property type="entry name" value="Homodimeric domain of signal transducing histidine kinase"/>
    <property type="match status" value="1"/>
</dbReference>
<dbReference type="CDD" id="cd16922">
    <property type="entry name" value="HATPase_EvgS-ArcB-TorS-like"/>
    <property type="match status" value="1"/>
</dbReference>
<evidence type="ECO:0000259" key="26">
    <source>
        <dbReference type="PROSITE" id="PS50894"/>
    </source>
</evidence>
<evidence type="ECO:0000256" key="19">
    <source>
        <dbReference type="ARBA" id="ARBA00070152"/>
    </source>
</evidence>
<dbReference type="FunFam" id="1.10.287.130:FF:000002">
    <property type="entry name" value="Two-component osmosensing histidine kinase"/>
    <property type="match status" value="1"/>
</dbReference>
<dbReference type="Pfam" id="PF00072">
    <property type="entry name" value="Response_reg"/>
    <property type="match status" value="2"/>
</dbReference>
<keyword evidence="10" id="KW-0418">Kinase</keyword>
<comment type="caution">
    <text evidence="27">The sequence shown here is derived from an EMBL/GenBank/DDBJ whole genome shotgun (WGS) entry which is preliminary data.</text>
</comment>
<dbReference type="Pfam" id="PF02518">
    <property type="entry name" value="HATPase_c"/>
    <property type="match status" value="1"/>
</dbReference>
<organism evidence="27 28">
    <name type="scientific">Pseudoduganella aquatica</name>
    <dbReference type="NCBI Taxonomy" id="2660641"/>
    <lineage>
        <taxon>Bacteria</taxon>
        <taxon>Pseudomonadati</taxon>
        <taxon>Pseudomonadota</taxon>
        <taxon>Betaproteobacteria</taxon>
        <taxon>Burkholderiales</taxon>
        <taxon>Oxalobacteraceae</taxon>
        <taxon>Telluria group</taxon>
        <taxon>Pseudoduganella</taxon>
    </lineage>
</organism>
<dbReference type="SUPFAM" id="SSF52172">
    <property type="entry name" value="CheY-like"/>
    <property type="match status" value="2"/>
</dbReference>
<feature type="compositionally biased region" description="Basic and acidic residues" evidence="22">
    <location>
        <begin position="659"/>
        <end position="675"/>
    </location>
</feature>
<feature type="domain" description="Response regulatory" evidence="24">
    <location>
        <begin position="692"/>
        <end position="811"/>
    </location>
</feature>
<dbReference type="InterPro" id="IPR004358">
    <property type="entry name" value="Sig_transdc_His_kin-like_C"/>
</dbReference>
<dbReference type="SMART" id="SM00387">
    <property type="entry name" value="HATPase_c"/>
    <property type="match status" value="1"/>
</dbReference>
<evidence type="ECO:0000256" key="5">
    <source>
        <dbReference type="ARBA" id="ARBA00022553"/>
    </source>
</evidence>
<comment type="subunit">
    <text evidence="17">At low DSF concentrations, interacts with RpfF.</text>
</comment>
<dbReference type="Pfam" id="PF00512">
    <property type="entry name" value="HisKA"/>
    <property type="match status" value="1"/>
</dbReference>
<feature type="region of interest" description="Disordered" evidence="22">
    <location>
        <begin position="657"/>
        <end position="681"/>
    </location>
</feature>
<gene>
    <name evidence="27" type="ORF">GTP77_20435</name>
</gene>
<dbReference type="CDD" id="cd00082">
    <property type="entry name" value="HisKA"/>
    <property type="match status" value="1"/>
</dbReference>
<dbReference type="PANTHER" id="PTHR45339:SF1">
    <property type="entry name" value="HYBRID SIGNAL TRANSDUCTION HISTIDINE KINASE J"/>
    <property type="match status" value="1"/>
</dbReference>
<dbReference type="SUPFAM" id="SSF55874">
    <property type="entry name" value="ATPase domain of HSP90 chaperone/DNA topoisomerase II/histidine kinase"/>
    <property type="match status" value="1"/>
</dbReference>
<evidence type="ECO:0000256" key="10">
    <source>
        <dbReference type="ARBA" id="ARBA00022777"/>
    </source>
</evidence>
<evidence type="ECO:0000313" key="27">
    <source>
        <dbReference type="EMBL" id="MYN09693.1"/>
    </source>
</evidence>
<keyword evidence="14" id="KW-0843">Virulence</keyword>
<dbReference type="FunFam" id="3.30.565.10:FF:000010">
    <property type="entry name" value="Sensor histidine kinase RcsC"/>
    <property type="match status" value="1"/>
</dbReference>
<evidence type="ECO:0000256" key="22">
    <source>
        <dbReference type="SAM" id="MobiDB-lite"/>
    </source>
</evidence>
<evidence type="ECO:0000256" key="2">
    <source>
        <dbReference type="ARBA" id="ARBA00004651"/>
    </source>
</evidence>
<evidence type="ECO:0000259" key="25">
    <source>
        <dbReference type="PROSITE" id="PS50885"/>
    </source>
</evidence>
<dbReference type="RefSeq" id="WP_161073993.1">
    <property type="nucleotide sequence ID" value="NZ_WWCU01000026.1"/>
</dbReference>
<evidence type="ECO:0000256" key="13">
    <source>
        <dbReference type="ARBA" id="ARBA00023012"/>
    </source>
</evidence>
<evidence type="ECO:0000256" key="15">
    <source>
        <dbReference type="ARBA" id="ARBA00023136"/>
    </source>
</evidence>
<dbReference type="SUPFAM" id="SSF47226">
    <property type="entry name" value="Histidine-containing phosphotransfer domain, HPT domain"/>
    <property type="match status" value="1"/>
</dbReference>
<dbReference type="InterPro" id="IPR036641">
    <property type="entry name" value="HPT_dom_sf"/>
</dbReference>
<evidence type="ECO:0000256" key="16">
    <source>
        <dbReference type="ARBA" id="ARBA00058004"/>
    </source>
</evidence>
<evidence type="ECO:0000256" key="11">
    <source>
        <dbReference type="ARBA" id="ARBA00022840"/>
    </source>
</evidence>
<dbReference type="PROSITE" id="PS50885">
    <property type="entry name" value="HAMP"/>
    <property type="match status" value="1"/>
</dbReference>
<comment type="catalytic activity">
    <reaction evidence="1">
        <text>ATP + protein L-histidine = ADP + protein N-phospho-L-histidine.</text>
        <dbReference type="EC" id="2.7.13.3"/>
    </reaction>
</comment>
<dbReference type="InterPro" id="IPR003661">
    <property type="entry name" value="HisK_dim/P_dom"/>
</dbReference>
<keyword evidence="28" id="KW-1185">Reference proteome</keyword>
<keyword evidence="13" id="KW-0902">Two-component regulatory system</keyword>
<evidence type="ECO:0000256" key="9">
    <source>
        <dbReference type="ARBA" id="ARBA00022741"/>
    </source>
</evidence>
<feature type="modified residue" description="Phosphohistidine" evidence="20">
    <location>
        <position position="909"/>
    </location>
</feature>
<name>A0A7X4HEC5_9BURK</name>
<dbReference type="Proteomes" id="UP000450676">
    <property type="component" value="Unassembled WGS sequence"/>
</dbReference>
<comment type="function">
    <text evidence="16">Member of the two-component regulatory system BvgS/BvgA. Phosphorylates BvgA via a four-step phosphorelay in response to environmental signals.</text>
</comment>